<dbReference type="EC" id="6.3.5.2" evidence="2"/>
<dbReference type="SUPFAM" id="SSF54810">
    <property type="entry name" value="GMP synthetase C-terminal dimerisation domain"/>
    <property type="match status" value="1"/>
</dbReference>
<name>T1A329_9ZZZZ</name>
<dbReference type="AlphaFoldDB" id="T1A329"/>
<feature type="non-terminal residue" evidence="2">
    <location>
        <position position="1"/>
    </location>
</feature>
<dbReference type="GO" id="GO:0005524">
    <property type="term" value="F:ATP binding"/>
    <property type="evidence" value="ECO:0007669"/>
    <property type="project" value="InterPro"/>
</dbReference>
<sequence length="56" mass="6261">SVRVVESMDAMTATAAEIPRIVLARIAERITRALHGEVVRVLYDITDKPPATIEWE</sequence>
<evidence type="ECO:0000259" key="1">
    <source>
        <dbReference type="Pfam" id="PF00958"/>
    </source>
</evidence>
<dbReference type="Pfam" id="PF00958">
    <property type="entry name" value="GMP_synt_C"/>
    <property type="match status" value="1"/>
</dbReference>
<gene>
    <name evidence="2" type="ORF">B2A_12225</name>
</gene>
<dbReference type="GO" id="GO:0003922">
    <property type="term" value="F:GMP synthase (glutamine-hydrolyzing) activity"/>
    <property type="evidence" value="ECO:0007669"/>
    <property type="project" value="UniProtKB-EC"/>
</dbReference>
<reference evidence="2" key="2">
    <citation type="journal article" date="2014" name="ISME J.">
        <title>Microbial stratification in low pH oxic and suboxic macroscopic growths along an acid mine drainage.</title>
        <authorList>
            <person name="Mendez-Garcia C."/>
            <person name="Mesa V."/>
            <person name="Sprenger R.R."/>
            <person name="Richter M."/>
            <person name="Diez M.S."/>
            <person name="Solano J."/>
            <person name="Bargiela R."/>
            <person name="Golyshina O.V."/>
            <person name="Manteca A."/>
            <person name="Ramos J.L."/>
            <person name="Gallego J.R."/>
            <person name="Llorente I."/>
            <person name="Martins Dos Santos V.A."/>
            <person name="Jensen O.N."/>
            <person name="Pelaez A.I."/>
            <person name="Sanchez J."/>
            <person name="Ferrer M."/>
        </authorList>
    </citation>
    <scope>NUCLEOTIDE SEQUENCE</scope>
</reference>
<dbReference type="Gene3D" id="3.30.300.10">
    <property type="match status" value="1"/>
</dbReference>
<organism evidence="2">
    <name type="scientific">mine drainage metagenome</name>
    <dbReference type="NCBI Taxonomy" id="410659"/>
    <lineage>
        <taxon>unclassified sequences</taxon>
        <taxon>metagenomes</taxon>
        <taxon>ecological metagenomes</taxon>
    </lineage>
</organism>
<feature type="domain" description="GMP synthase C-terminal" evidence="1">
    <location>
        <begin position="2"/>
        <end position="55"/>
    </location>
</feature>
<accession>T1A329</accession>
<reference evidence="2" key="1">
    <citation type="submission" date="2013-08" db="EMBL/GenBank/DDBJ databases">
        <authorList>
            <person name="Mendez C."/>
            <person name="Richter M."/>
            <person name="Ferrer M."/>
            <person name="Sanchez J."/>
        </authorList>
    </citation>
    <scope>NUCLEOTIDE SEQUENCE</scope>
</reference>
<keyword evidence="2" id="KW-0436">Ligase</keyword>
<comment type="caution">
    <text evidence="2">The sequence shown here is derived from an EMBL/GenBank/DDBJ whole genome shotgun (WGS) entry which is preliminary data.</text>
</comment>
<protein>
    <submittedName>
        <fullName evidence="2">Protein containing GMP synthase</fullName>
        <ecNumber evidence="2">6.3.5.2</ecNumber>
    </submittedName>
</protein>
<dbReference type="EMBL" id="AUZZ01008816">
    <property type="protein sequence ID" value="EQD36230.1"/>
    <property type="molecule type" value="Genomic_DNA"/>
</dbReference>
<dbReference type="InterPro" id="IPR001674">
    <property type="entry name" value="GMP_synth_C"/>
</dbReference>
<proteinExistence type="predicted"/>
<evidence type="ECO:0000313" key="2">
    <source>
        <dbReference type="EMBL" id="EQD36230.1"/>
    </source>
</evidence>